<feature type="transmembrane region" description="Helical" evidence="7">
    <location>
        <begin position="820"/>
        <end position="842"/>
    </location>
</feature>
<reference evidence="9" key="1">
    <citation type="submission" date="2016-03" db="EMBL/GenBank/DDBJ databases">
        <title>Updated assembly of Pseudogymnoascus destructans, the fungus causing white-nose syndrome of bats.</title>
        <authorList>
            <person name="Palmer J.M."/>
            <person name="Drees K.P."/>
            <person name="Foster J.T."/>
            <person name="Lindner D.L."/>
        </authorList>
    </citation>
    <scope>NUCLEOTIDE SEQUENCE [LARGE SCALE GENOMIC DNA]</scope>
    <source>
        <strain evidence="9">20631-21</strain>
    </source>
</reference>
<feature type="transmembrane region" description="Helical" evidence="7">
    <location>
        <begin position="729"/>
        <end position="749"/>
    </location>
</feature>
<dbReference type="PANTHER" id="PTHR47804">
    <property type="entry name" value="60S RIBOSOMAL PROTEIN L19"/>
    <property type="match status" value="1"/>
</dbReference>
<evidence type="ECO:0000256" key="7">
    <source>
        <dbReference type="SAM" id="Phobius"/>
    </source>
</evidence>
<evidence type="ECO:0000256" key="6">
    <source>
        <dbReference type="SAM" id="MobiDB-lite"/>
    </source>
</evidence>
<evidence type="ECO:0000256" key="4">
    <source>
        <dbReference type="ARBA" id="ARBA00023136"/>
    </source>
</evidence>
<evidence type="ECO:0000256" key="2">
    <source>
        <dbReference type="ARBA" id="ARBA00022692"/>
    </source>
</evidence>
<evidence type="ECO:0000259" key="8">
    <source>
        <dbReference type="Pfam" id="PF13515"/>
    </source>
</evidence>
<dbReference type="VEuPathDB" id="FungiDB:GMDG_05062"/>
<evidence type="ECO:0000313" key="9">
    <source>
        <dbReference type="EMBL" id="OAF59012.1"/>
    </source>
</evidence>
<organism evidence="9">
    <name type="scientific">Pseudogymnoascus destructans</name>
    <dbReference type="NCBI Taxonomy" id="655981"/>
    <lineage>
        <taxon>Eukaryota</taxon>
        <taxon>Fungi</taxon>
        <taxon>Dikarya</taxon>
        <taxon>Ascomycota</taxon>
        <taxon>Pezizomycotina</taxon>
        <taxon>Leotiomycetes</taxon>
        <taxon>Thelebolales</taxon>
        <taxon>Thelebolaceae</taxon>
        <taxon>Pseudogymnoascus</taxon>
    </lineage>
</organism>
<evidence type="ECO:0000256" key="5">
    <source>
        <dbReference type="SAM" id="Coils"/>
    </source>
</evidence>
<feature type="transmembrane region" description="Helical" evidence="7">
    <location>
        <begin position="755"/>
        <end position="773"/>
    </location>
</feature>
<evidence type="ECO:0000256" key="3">
    <source>
        <dbReference type="ARBA" id="ARBA00022989"/>
    </source>
</evidence>
<feature type="coiled-coil region" evidence="5">
    <location>
        <begin position="581"/>
        <end position="608"/>
    </location>
</feature>
<feature type="region of interest" description="Disordered" evidence="6">
    <location>
        <begin position="447"/>
        <end position="472"/>
    </location>
</feature>
<dbReference type="OrthoDB" id="2306at2759"/>
<keyword evidence="4 7" id="KW-0472">Membrane</keyword>
<feature type="domain" description="Integral membrane bound transporter" evidence="8">
    <location>
        <begin position="701"/>
        <end position="837"/>
    </location>
</feature>
<dbReference type="Proteomes" id="UP000077154">
    <property type="component" value="Unassembled WGS sequence"/>
</dbReference>
<gene>
    <name evidence="9" type="ORF">VC83_06300</name>
</gene>
<dbReference type="GeneID" id="36289361"/>
<keyword evidence="5" id="KW-0175">Coiled coil</keyword>
<keyword evidence="3 7" id="KW-1133">Transmembrane helix</keyword>
<comment type="subcellular location">
    <subcellularLocation>
        <location evidence="1">Membrane</location>
        <topology evidence="1">Multi-pass membrane protein</topology>
    </subcellularLocation>
</comment>
<feature type="transmembrane region" description="Helical" evidence="7">
    <location>
        <begin position="213"/>
        <end position="232"/>
    </location>
</feature>
<feature type="transmembrane region" description="Helical" evidence="7">
    <location>
        <begin position="780"/>
        <end position="800"/>
    </location>
</feature>
<dbReference type="InterPro" id="IPR049453">
    <property type="entry name" value="Memb_transporter_dom"/>
</dbReference>
<dbReference type="eggNOG" id="KOG4711">
    <property type="taxonomic scope" value="Eukaryota"/>
</dbReference>
<dbReference type="Pfam" id="PF13515">
    <property type="entry name" value="FUSC_2"/>
    <property type="match status" value="1"/>
</dbReference>
<proteinExistence type="predicted"/>
<sequence>MSEWSQENDDCASSNREDFTGNVLFSMSPQAVPAAPSTPLTRKSRKISRRSFRNATFIIPSTRERVRRQFTLRNSANFDGRLDTDQTAPLLPFHRRISRGNFMRAFECMKASTKDLWTWLQTRPGRGVIKCSIAYVMACMATFVPLLYNFLGRGDGKHLVATIVVYFHPARSAGSMIEAVMLGTIAFLYAVFISVASMAVSVLCETQFELIELGYTLVLIIFVGGGLGLVGWTKQRMGSPLVGVACSLASLAIITVITKENAVQTGVFSDDKITQVMKMLIMAMTITTIVNLVFWPISARQDLRQSMIDTTFAISALLTTITRSFLQGSDDELKSASFRAATKRYTSEFTMLSKNLREAKAEHYFLGTEDQYRVERKIVNCMERLAQDIGGLRSAATTQFTLLQETFPNGNTGIMSPKKPHGMASYGTITGTTRAKLERFNSLTAIEEAAEEDSGGEESLSRPSFERTGTMDSDATNLMTIRTPSDIFARFLRHLGPSMKSLVFTMQQILDELPFGAGPEFKIVINENFLLSLSDALDMYRKAREEALAQLYRAKDPEREKSVEADFEEVAASCGHYSFCLQDFAEGIQKYLEVLEELKEELQGPQKRSWNWLMFWSWRKEERDTESDIAQNSNDIFYTKKIKKANLAIPKVRRIPKRSLSRRLYQAAAFLEREDIRYAIKVGVGAALWAMFAFIPATRPFYGFWRGEWGLLSYMLVCSITTGTSNTTALARTSGTLIGAAIAIIIWVMCQGNPYTLGFCGWLVCLGGFYIIVVEGRGPFGRFILLTYNLSALYAYSLSIRQGEDDDDEGGVNPIIAEIALHRVASVACGCLWGLFIVRVIWPYSARSHFKEGLSILWLRMGLIWKRDPLSPILSSDIQANYMNLTDEFALQAQLKHLDSLRLSAKGEFELRGPFKSAPFARIMESTRRMLEAFHSMNAVIAQNLVASPGEIALLRFTVEERKELCGRICHLFQVMASSLMLEYPVAVNDVMPSMRSPRDRLLSRIYKFRSCEVGVGAIKDSEEDRNAEGVIEGGCESEEWMAVAKDEDYALLYAYALVTGQLAEEIEKVEKEIESLFGVLDESRW</sequence>
<dbReference type="InterPro" id="IPR052430">
    <property type="entry name" value="IVT-Associated"/>
</dbReference>
<feature type="transmembrane region" description="Helical" evidence="7">
    <location>
        <begin position="239"/>
        <end position="257"/>
    </location>
</feature>
<dbReference type="GO" id="GO:0016020">
    <property type="term" value="C:membrane"/>
    <property type="evidence" value="ECO:0007669"/>
    <property type="project" value="UniProtKB-SubCell"/>
</dbReference>
<keyword evidence="2 7" id="KW-0812">Transmembrane</keyword>
<feature type="transmembrane region" description="Helical" evidence="7">
    <location>
        <begin position="277"/>
        <end position="297"/>
    </location>
</feature>
<protein>
    <recommendedName>
        <fullName evidence="8">Integral membrane bound transporter domain-containing protein</fullName>
    </recommendedName>
</protein>
<evidence type="ECO:0000256" key="1">
    <source>
        <dbReference type="ARBA" id="ARBA00004141"/>
    </source>
</evidence>
<accession>A0A177AC65</accession>
<name>A0A177AC65_9PEZI</name>
<dbReference type="AlphaFoldDB" id="A0A177AC65"/>
<dbReference type="EMBL" id="KV441395">
    <property type="protein sequence ID" value="OAF59012.1"/>
    <property type="molecule type" value="Genomic_DNA"/>
</dbReference>
<feature type="transmembrane region" description="Helical" evidence="7">
    <location>
        <begin position="678"/>
        <end position="697"/>
    </location>
</feature>
<dbReference type="RefSeq" id="XP_024324296.1">
    <property type="nucleotide sequence ID" value="XM_024469902.1"/>
</dbReference>
<feature type="transmembrane region" description="Helical" evidence="7">
    <location>
        <begin position="179"/>
        <end position="201"/>
    </location>
</feature>
<feature type="transmembrane region" description="Helical" evidence="7">
    <location>
        <begin position="133"/>
        <end position="151"/>
    </location>
</feature>
<dbReference type="PANTHER" id="PTHR47804:SF1">
    <property type="entry name" value="DUF2421 DOMAIN-CONTAINING PROTEIN"/>
    <property type="match status" value="1"/>
</dbReference>